<reference evidence="3 4" key="1">
    <citation type="submission" date="2019-06" db="EMBL/GenBank/DDBJ databases">
        <title>Sequencing the genomes of 1000 actinobacteria strains.</title>
        <authorList>
            <person name="Klenk H.-P."/>
        </authorList>
    </citation>
    <scope>NUCLEOTIDE SEQUENCE [LARGE SCALE GENOMIC DNA]</scope>
    <source>
        <strain evidence="3 4">DSM 45671</strain>
    </source>
</reference>
<protein>
    <submittedName>
        <fullName evidence="3">Glyoxalase/bleomycin resistance protein/dioxygenase superfamily protein</fullName>
    </submittedName>
</protein>
<sequence length="154" mass="16673">MSAPTLAGIHHLKLPVRDLQRSADWYGKVLGYRVTVEFVEQGELAGLGMEHPDGGPPLALRLDPALAEAAAGFDYFSIGVPDHPSITSLAAHLDGLGLRHGGVHRASEGWILPMLHDPDGHEVRFYTHARHEDAPSGPHRVHDPGPDMRVEPLA</sequence>
<name>A0A561SQ13_9PSEU</name>
<dbReference type="Gene3D" id="3.10.180.10">
    <property type="entry name" value="2,3-Dihydroxybiphenyl 1,2-Dioxygenase, domain 1"/>
    <property type="match status" value="1"/>
</dbReference>
<dbReference type="InterPro" id="IPR037523">
    <property type="entry name" value="VOC_core"/>
</dbReference>
<comment type="caution">
    <text evidence="3">The sequence shown here is derived from an EMBL/GenBank/DDBJ whole genome shotgun (WGS) entry which is preliminary data.</text>
</comment>
<accession>A0A561SQ13</accession>
<keyword evidence="3" id="KW-0560">Oxidoreductase</keyword>
<keyword evidence="4" id="KW-1185">Reference proteome</keyword>
<dbReference type="GO" id="GO:0051213">
    <property type="term" value="F:dioxygenase activity"/>
    <property type="evidence" value="ECO:0007669"/>
    <property type="project" value="UniProtKB-KW"/>
</dbReference>
<keyword evidence="3" id="KW-0223">Dioxygenase</keyword>
<dbReference type="OrthoDB" id="317332at2"/>
<dbReference type="Pfam" id="PF00903">
    <property type="entry name" value="Glyoxalase"/>
    <property type="match status" value="1"/>
</dbReference>
<dbReference type="SUPFAM" id="SSF54593">
    <property type="entry name" value="Glyoxalase/Bleomycin resistance protein/Dihydroxybiphenyl dioxygenase"/>
    <property type="match status" value="1"/>
</dbReference>
<feature type="region of interest" description="Disordered" evidence="1">
    <location>
        <begin position="130"/>
        <end position="154"/>
    </location>
</feature>
<gene>
    <name evidence="3" type="ORF">FHX44_112851</name>
</gene>
<evidence type="ECO:0000313" key="3">
    <source>
        <dbReference type="EMBL" id="TWF76952.1"/>
    </source>
</evidence>
<dbReference type="EMBL" id="VIWU01000001">
    <property type="protein sequence ID" value="TWF76952.1"/>
    <property type="molecule type" value="Genomic_DNA"/>
</dbReference>
<evidence type="ECO:0000256" key="1">
    <source>
        <dbReference type="SAM" id="MobiDB-lite"/>
    </source>
</evidence>
<dbReference type="InterPro" id="IPR029068">
    <property type="entry name" value="Glyas_Bleomycin-R_OHBP_Dase"/>
</dbReference>
<dbReference type="AlphaFoldDB" id="A0A561SQ13"/>
<dbReference type="RefSeq" id="WP_147256221.1">
    <property type="nucleotide sequence ID" value="NZ_VIWU01000001.1"/>
</dbReference>
<dbReference type="Proteomes" id="UP000321261">
    <property type="component" value="Unassembled WGS sequence"/>
</dbReference>
<proteinExistence type="predicted"/>
<dbReference type="InterPro" id="IPR004360">
    <property type="entry name" value="Glyas_Fos-R_dOase_dom"/>
</dbReference>
<dbReference type="PROSITE" id="PS51819">
    <property type="entry name" value="VOC"/>
    <property type="match status" value="1"/>
</dbReference>
<evidence type="ECO:0000259" key="2">
    <source>
        <dbReference type="PROSITE" id="PS51819"/>
    </source>
</evidence>
<evidence type="ECO:0000313" key="4">
    <source>
        <dbReference type="Proteomes" id="UP000321261"/>
    </source>
</evidence>
<feature type="domain" description="VOC" evidence="2">
    <location>
        <begin position="8"/>
        <end position="128"/>
    </location>
</feature>
<organism evidence="3 4">
    <name type="scientific">Pseudonocardia hierapolitana</name>
    <dbReference type="NCBI Taxonomy" id="1128676"/>
    <lineage>
        <taxon>Bacteria</taxon>
        <taxon>Bacillati</taxon>
        <taxon>Actinomycetota</taxon>
        <taxon>Actinomycetes</taxon>
        <taxon>Pseudonocardiales</taxon>
        <taxon>Pseudonocardiaceae</taxon>
        <taxon>Pseudonocardia</taxon>
    </lineage>
</organism>